<evidence type="ECO:0000313" key="1">
    <source>
        <dbReference type="EMBL" id="GBC04874.1"/>
    </source>
</evidence>
<protein>
    <submittedName>
        <fullName evidence="1">Uncharacterized protein</fullName>
    </submittedName>
</protein>
<reference evidence="1 2" key="1">
    <citation type="submission" date="2017-11" db="EMBL/GenBank/DDBJ databases">
        <title>The genome of Rhizophagus clarus HR1 reveals common genetic basis of auxotrophy among arbuscular mycorrhizal fungi.</title>
        <authorList>
            <person name="Kobayashi Y."/>
        </authorList>
    </citation>
    <scope>NUCLEOTIDE SEQUENCE [LARGE SCALE GENOMIC DNA]</scope>
    <source>
        <strain evidence="1 2">HR1</strain>
    </source>
</reference>
<dbReference type="EMBL" id="BEXD01003972">
    <property type="protein sequence ID" value="GBC04874.1"/>
    <property type="molecule type" value="Genomic_DNA"/>
</dbReference>
<dbReference type="AlphaFoldDB" id="A0A2Z6RQF4"/>
<keyword evidence="2" id="KW-1185">Reference proteome</keyword>
<gene>
    <name evidence="1" type="ORF">RclHR1_05910007</name>
</gene>
<evidence type="ECO:0000313" key="2">
    <source>
        <dbReference type="Proteomes" id="UP000247702"/>
    </source>
</evidence>
<sequence>MTQNLSLEKKIVDRGFIGSCFFNITSGFQMCLGTGVDLSNMGMSFFEVVFFFEIDLGFCRFRHIRFAFQPTYGKFSDIFGRKSTFLFAITTFELL</sequence>
<dbReference type="Proteomes" id="UP000247702">
    <property type="component" value="Unassembled WGS sequence"/>
</dbReference>
<name>A0A2Z6RQF4_9GLOM</name>
<proteinExistence type="predicted"/>
<accession>A0A2Z6RQF4</accession>
<organism evidence="1 2">
    <name type="scientific">Rhizophagus clarus</name>
    <dbReference type="NCBI Taxonomy" id="94130"/>
    <lineage>
        <taxon>Eukaryota</taxon>
        <taxon>Fungi</taxon>
        <taxon>Fungi incertae sedis</taxon>
        <taxon>Mucoromycota</taxon>
        <taxon>Glomeromycotina</taxon>
        <taxon>Glomeromycetes</taxon>
        <taxon>Glomerales</taxon>
        <taxon>Glomeraceae</taxon>
        <taxon>Rhizophagus</taxon>
    </lineage>
</organism>
<comment type="caution">
    <text evidence="1">The sequence shown here is derived from an EMBL/GenBank/DDBJ whole genome shotgun (WGS) entry which is preliminary data.</text>
</comment>